<sequence length="117" mass="12896">MAEKKAPRRRRTSGAQKEQASTNSVENPSTVSAVGDPKRTVTVSQKFTKNLGNYNSFSSELSITLPINPTKRDILEATESAEVCSNLVKTTLEEHLAKHIDGWLDSSREYDSDNNIG</sequence>
<organism evidence="2 3">
    <name type="scientific">Flammeovirga agarivorans</name>
    <dbReference type="NCBI Taxonomy" id="2726742"/>
    <lineage>
        <taxon>Bacteria</taxon>
        <taxon>Pseudomonadati</taxon>
        <taxon>Bacteroidota</taxon>
        <taxon>Cytophagia</taxon>
        <taxon>Cytophagales</taxon>
        <taxon>Flammeovirgaceae</taxon>
        <taxon>Flammeovirga</taxon>
    </lineage>
</organism>
<feature type="compositionally biased region" description="Polar residues" evidence="1">
    <location>
        <begin position="13"/>
        <end position="32"/>
    </location>
</feature>
<evidence type="ECO:0000256" key="1">
    <source>
        <dbReference type="SAM" id="MobiDB-lite"/>
    </source>
</evidence>
<gene>
    <name evidence="2" type="ORF">HGP29_27265</name>
</gene>
<protein>
    <submittedName>
        <fullName evidence="2">Uncharacterized protein</fullName>
    </submittedName>
</protein>
<proteinExistence type="predicted"/>
<feature type="region of interest" description="Disordered" evidence="1">
    <location>
        <begin position="1"/>
        <end position="38"/>
    </location>
</feature>
<dbReference type="RefSeq" id="WP_168885645.1">
    <property type="nucleotide sequence ID" value="NZ_JABAIL010000016.1"/>
</dbReference>
<name>A0A7X8XZ88_9BACT</name>
<dbReference type="EMBL" id="JABAIL010000016">
    <property type="protein sequence ID" value="NLR94936.1"/>
    <property type="molecule type" value="Genomic_DNA"/>
</dbReference>
<comment type="caution">
    <text evidence="2">The sequence shown here is derived from an EMBL/GenBank/DDBJ whole genome shotgun (WGS) entry which is preliminary data.</text>
</comment>
<accession>A0A7X8XZ88</accession>
<evidence type="ECO:0000313" key="2">
    <source>
        <dbReference type="EMBL" id="NLR94936.1"/>
    </source>
</evidence>
<dbReference type="AlphaFoldDB" id="A0A7X8XZ88"/>
<keyword evidence="3" id="KW-1185">Reference proteome</keyword>
<dbReference type="Proteomes" id="UP000585050">
    <property type="component" value="Unassembled WGS sequence"/>
</dbReference>
<feature type="compositionally biased region" description="Basic residues" evidence="1">
    <location>
        <begin position="1"/>
        <end position="12"/>
    </location>
</feature>
<evidence type="ECO:0000313" key="3">
    <source>
        <dbReference type="Proteomes" id="UP000585050"/>
    </source>
</evidence>
<reference evidence="2 3" key="1">
    <citation type="submission" date="2020-04" db="EMBL/GenBank/DDBJ databases">
        <title>Flammeovirga sp. SR4, a novel species isolated from seawater.</title>
        <authorList>
            <person name="Wang X."/>
        </authorList>
    </citation>
    <scope>NUCLEOTIDE SEQUENCE [LARGE SCALE GENOMIC DNA]</scope>
    <source>
        <strain evidence="2 3">SR4</strain>
    </source>
</reference>